<evidence type="ECO:0000313" key="8">
    <source>
        <dbReference type="Proteomes" id="UP001165122"/>
    </source>
</evidence>
<reference evidence="8" key="1">
    <citation type="journal article" date="2023" name="Commun. Biol.">
        <title>Genome analysis of Parmales, the sister group of diatoms, reveals the evolutionary specialization of diatoms from phago-mixotrophs to photoautotrophs.</title>
        <authorList>
            <person name="Ban H."/>
            <person name="Sato S."/>
            <person name="Yoshikawa S."/>
            <person name="Yamada K."/>
            <person name="Nakamura Y."/>
            <person name="Ichinomiya M."/>
            <person name="Sato N."/>
            <person name="Blanc-Mathieu R."/>
            <person name="Endo H."/>
            <person name="Kuwata A."/>
            <person name="Ogata H."/>
        </authorList>
    </citation>
    <scope>NUCLEOTIDE SEQUENCE [LARGE SCALE GENOMIC DNA]</scope>
    <source>
        <strain evidence="8">NIES 3700</strain>
    </source>
</reference>
<dbReference type="Pfam" id="PF03619">
    <property type="entry name" value="Solute_trans_a"/>
    <property type="match status" value="1"/>
</dbReference>
<dbReference type="InterPro" id="IPR005178">
    <property type="entry name" value="Ostalpha/TMEM184C"/>
</dbReference>
<feature type="transmembrane region" description="Helical" evidence="6">
    <location>
        <begin position="12"/>
        <end position="32"/>
    </location>
</feature>
<protein>
    <submittedName>
        <fullName evidence="7">Uncharacterized protein</fullName>
    </submittedName>
</protein>
<feature type="transmembrane region" description="Helical" evidence="6">
    <location>
        <begin position="257"/>
        <end position="276"/>
    </location>
</feature>
<sequence>MASPLSPSPDINVPIASIALIVLLASLCITFSTTLHTFSCHFGNWTSPRLQRLALRITLLPLVYSVTFLLASVEPCLINAAEVLNSFFECYCLYVLFSYMTLSLSVSMCRSELGNYISRLELDELMSGGALGGVGVRDGNDDKGYNNNITNKLANDSGYGGNNKSNNEYSYIEVEESVVNSADDVDKTWAGYYGSFHGSFNNNDVSSIHNNNKSSTSEGVTGLIKSNCSTCWAKLRVRMSKAIFGDTAKKQFSNIRLFVLQAVYLKPTLLAISSYFKDYTDYVILSKIFRVSACLTLVVSMISLLYYYNVLRHVLKDIHGGRSSVGAQIFLVKIIVFALALQYIVIEGGLETTENWFDETFDYRVYSDTDRSVRLYCFISIAEMAILSPVFGRIFRSRETGKRAVRADSDETHEPLEIESILNSSNGKNNNNNVKAARLFSKAIYILKLWSVLGDVERAGSGLGMHADSSLFDNSFNLSPPSPTTPLTTLTNINSLSDSNHSELSSERLDQLTALTPATGERVRKSSFSTGKKRVPRYPGDMESVDSFANDGDVYEV</sequence>
<dbReference type="AlphaFoldDB" id="A0A9W6ZT66"/>
<dbReference type="EMBL" id="BRXW01000496">
    <property type="protein sequence ID" value="GMH60179.1"/>
    <property type="molecule type" value="Genomic_DNA"/>
</dbReference>
<dbReference type="Proteomes" id="UP001165122">
    <property type="component" value="Unassembled WGS sequence"/>
</dbReference>
<feature type="transmembrane region" description="Helical" evidence="6">
    <location>
        <begin position="373"/>
        <end position="395"/>
    </location>
</feature>
<evidence type="ECO:0000256" key="5">
    <source>
        <dbReference type="SAM" id="MobiDB-lite"/>
    </source>
</evidence>
<dbReference type="PANTHER" id="PTHR23423">
    <property type="entry name" value="ORGANIC SOLUTE TRANSPORTER-RELATED"/>
    <property type="match status" value="1"/>
</dbReference>
<evidence type="ECO:0000256" key="3">
    <source>
        <dbReference type="ARBA" id="ARBA00022989"/>
    </source>
</evidence>
<dbReference type="OrthoDB" id="10464578at2759"/>
<feature type="transmembrane region" description="Helical" evidence="6">
    <location>
        <begin position="53"/>
        <end position="71"/>
    </location>
</feature>
<dbReference type="SMART" id="SM01417">
    <property type="entry name" value="Solute_trans_a"/>
    <property type="match status" value="1"/>
</dbReference>
<accession>A0A9W6ZT66</accession>
<keyword evidence="4 6" id="KW-0472">Membrane</keyword>
<proteinExistence type="predicted"/>
<feature type="transmembrane region" description="Helical" evidence="6">
    <location>
        <begin position="329"/>
        <end position="346"/>
    </location>
</feature>
<evidence type="ECO:0000256" key="2">
    <source>
        <dbReference type="ARBA" id="ARBA00022692"/>
    </source>
</evidence>
<feature type="transmembrane region" description="Helical" evidence="6">
    <location>
        <begin position="288"/>
        <end position="308"/>
    </location>
</feature>
<organism evidence="7 8">
    <name type="scientific">Triparma laevis f. longispina</name>
    <dbReference type="NCBI Taxonomy" id="1714387"/>
    <lineage>
        <taxon>Eukaryota</taxon>
        <taxon>Sar</taxon>
        <taxon>Stramenopiles</taxon>
        <taxon>Ochrophyta</taxon>
        <taxon>Bolidophyceae</taxon>
        <taxon>Parmales</taxon>
        <taxon>Triparmaceae</taxon>
        <taxon>Triparma</taxon>
    </lineage>
</organism>
<dbReference type="GO" id="GO:0016020">
    <property type="term" value="C:membrane"/>
    <property type="evidence" value="ECO:0007669"/>
    <property type="project" value="UniProtKB-SubCell"/>
</dbReference>
<evidence type="ECO:0000256" key="1">
    <source>
        <dbReference type="ARBA" id="ARBA00004141"/>
    </source>
</evidence>
<comment type="subcellular location">
    <subcellularLocation>
        <location evidence="1">Membrane</location>
        <topology evidence="1">Multi-pass membrane protein</topology>
    </subcellularLocation>
</comment>
<keyword evidence="2 6" id="KW-0812">Transmembrane</keyword>
<comment type="caution">
    <text evidence="7">The sequence shown here is derived from an EMBL/GenBank/DDBJ whole genome shotgun (WGS) entry which is preliminary data.</text>
</comment>
<gene>
    <name evidence="7" type="ORF">TrLO_g15891</name>
</gene>
<feature type="transmembrane region" description="Helical" evidence="6">
    <location>
        <begin position="83"/>
        <end position="102"/>
    </location>
</feature>
<name>A0A9W6ZT66_9STRA</name>
<evidence type="ECO:0000313" key="7">
    <source>
        <dbReference type="EMBL" id="GMH60179.1"/>
    </source>
</evidence>
<evidence type="ECO:0000256" key="6">
    <source>
        <dbReference type="SAM" id="Phobius"/>
    </source>
</evidence>
<feature type="region of interest" description="Disordered" evidence="5">
    <location>
        <begin position="516"/>
        <end position="557"/>
    </location>
</feature>
<evidence type="ECO:0000256" key="4">
    <source>
        <dbReference type="ARBA" id="ARBA00023136"/>
    </source>
</evidence>
<keyword evidence="3 6" id="KW-1133">Transmembrane helix</keyword>
<keyword evidence="8" id="KW-1185">Reference proteome</keyword>